<dbReference type="InterPro" id="IPR021671">
    <property type="entry name" value="PD(D/E)XK_Endonuc"/>
</dbReference>
<feature type="domain" description="PD(D/E)XK endonuclease" evidence="1">
    <location>
        <begin position="145"/>
        <end position="258"/>
    </location>
</feature>
<accession>A0A0U5H3F0</accession>
<dbReference type="Gene3D" id="3.40.1350.10">
    <property type="match status" value="2"/>
</dbReference>
<keyword evidence="3" id="KW-1185">Reference proteome</keyword>
<protein>
    <recommendedName>
        <fullName evidence="1">PD(D/E)XK endonuclease domain-containing protein</fullName>
    </recommendedName>
</protein>
<dbReference type="Pfam" id="PF11645">
    <property type="entry name" value="PDDEXK_5"/>
    <property type="match status" value="2"/>
</dbReference>
<evidence type="ECO:0000313" key="2">
    <source>
        <dbReference type="EMBL" id="CQH61498.1"/>
    </source>
</evidence>
<dbReference type="OrthoDB" id="350649at2157"/>
<proteinExistence type="predicted"/>
<dbReference type="KEGG" id="hhb:Hhub_3467"/>
<reference evidence="3" key="1">
    <citation type="journal article" date="2016" name="Environ. Microbiol.">
        <title>The complete genome of a viable archaeum isolated from 123-million-year-old rock salt.</title>
        <authorList>
            <person name="Jaakkola S.T."/>
            <person name="Pfeiffer F."/>
            <person name="Ravantti J.J."/>
            <person name="Guo Q."/>
            <person name="Liu Y."/>
            <person name="Chen X."/>
            <person name="Ma H."/>
            <person name="Yang C."/>
            <person name="Oksanen H.M."/>
            <person name="Bamford D.H."/>
        </authorList>
    </citation>
    <scope>NUCLEOTIDE SEQUENCE</scope>
    <source>
        <strain evidence="3">JI20-1</strain>
    </source>
</reference>
<dbReference type="GO" id="GO:0003676">
    <property type="term" value="F:nucleic acid binding"/>
    <property type="evidence" value="ECO:0007669"/>
    <property type="project" value="InterPro"/>
</dbReference>
<evidence type="ECO:0000259" key="1">
    <source>
        <dbReference type="Pfam" id="PF11645"/>
    </source>
</evidence>
<dbReference type="STRING" id="1407499.HHUB_3467"/>
<dbReference type="GeneID" id="26660079"/>
<dbReference type="AlphaFoldDB" id="A0A0U5H3F0"/>
<evidence type="ECO:0000313" key="3">
    <source>
        <dbReference type="Proteomes" id="UP000066737"/>
    </source>
</evidence>
<organism evidence="2 3">
    <name type="scientific">Halobacterium hubeiense</name>
    <dbReference type="NCBI Taxonomy" id="1407499"/>
    <lineage>
        <taxon>Archaea</taxon>
        <taxon>Methanobacteriati</taxon>
        <taxon>Methanobacteriota</taxon>
        <taxon>Stenosarchaea group</taxon>
        <taxon>Halobacteria</taxon>
        <taxon>Halobacteriales</taxon>
        <taxon>Halobacteriaceae</taxon>
        <taxon>Halobacterium</taxon>
    </lineage>
</organism>
<dbReference type="Proteomes" id="UP000066737">
    <property type="component" value="Chromosome I"/>
</dbReference>
<name>A0A0U5H3F0_9EURY</name>
<sequence>MQSHRKGDLTEAIAIAEVKRRGIPVSVPFGDNERYDLILESEAGLYRVQVKTGTFDGETVRFKGYSIHTNSEGNVHNAYDGDVDYFLVYCHDLETMYLVAEEAVTSNMRLRVEDPEVEQPSINWAADYEFDEQWPPENGTDDATDDREAIIKTLRDRGVDVIDAMDSDAPYDVILRTPADDLLRAAVRRGSVTNGRIRFDTSQTVPGPGDIEYVVVDCAERGEQYLIERASYEHTMSLRVSEPEQTQPSINWAADYEFDEQWPPR</sequence>
<dbReference type="EMBL" id="LN831302">
    <property type="protein sequence ID" value="CQH61498.1"/>
    <property type="molecule type" value="Genomic_DNA"/>
</dbReference>
<dbReference type="InterPro" id="IPR011856">
    <property type="entry name" value="tRNA_endonuc-like_dom_sf"/>
</dbReference>
<dbReference type="RefSeq" id="WP_082687235.1">
    <property type="nucleotide sequence ID" value="NZ_CEML01000001.1"/>
</dbReference>
<gene>
    <name evidence="2" type="ORF">HHUB_3467</name>
</gene>
<feature type="domain" description="PD(D/E)XK endonuclease" evidence="1">
    <location>
        <begin position="1"/>
        <end position="130"/>
    </location>
</feature>